<feature type="region of interest" description="Disordered" evidence="1">
    <location>
        <begin position="547"/>
        <end position="571"/>
    </location>
</feature>
<sequence length="571" mass="64054">MIASAMDTDRRPQQPANPAPELPPQWQRRRLRRWLAELPVADLHRTAHLLHAALIQLRQSKLPPAKRFACIELLRPHVKYTVEGLQPHIVSAEFPLPRNATATVTLVQALLRETARCYHTFSLEKLQGEKTLNLRTLAIAIARSLHYSGLLLMESYATFQDPPPGLWRRIHTLYQLADSEQLTERNVEEPESPNGKTTVSRCYKHILLFAAAHPYGLAPEGTRQLYRSLARWANYLQLAPEPGTPLLRAKLWVDTGSDIPPTPVTGQPSAAGRVYLLSTDALKPELEKYLQPRRPRWRFWQPEERPADACLLEKVSFAVMARPTRQPADGQLHAVTGLLQANRHLSFVNGLDDRLTGASMRFQTPPPKAAVKHRRSSPSSPSRHTDAISEKNSPPLVSRWRIVNTCERGYCLHADLKQPIKVQIGDIIALKQRIDGAPKWELATIKWARFSDRHGLRIGVHVLGADPVPAITWPLSRNRTAQPPNRSLILLNPYDVHGTPTLVTPRLGYTPQRQVLLKSLEGQTEVTLLDEVESDGLFSQYAFRAPASTASKETAVTTGKARPDRAKSDDG</sequence>
<comment type="caution">
    <text evidence="2">The sequence shown here is derived from an EMBL/GenBank/DDBJ whole genome shotgun (WGS) entry which is preliminary data.</text>
</comment>
<evidence type="ECO:0000313" key="2">
    <source>
        <dbReference type="EMBL" id="RFA38858.1"/>
    </source>
</evidence>
<dbReference type="AlphaFoldDB" id="A0A3E0X0Q5"/>
<organism evidence="2 3">
    <name type="scientific">Alkalilimnicola ehrlichii</name>
    <dbReference type="NCBI Taxonomy" id="351052"/>
    <lineage>
        <taxon>Bacteria</taxon>
        <taxon>Pseudomonadati</taxon>
        <taxon>Pseudomonadota</taxon>
        <taxon>Gammaproteobacteria</taxon>
        <taxon>Chromatiales</taxon>
        <taxon>Ectothiorhodospiraceae</taxon>
        <taxon>Alkalilimnicola</taxon>
    </lineage>
</organism>
<dbReference type="RefSeq" id="WP_116300878.1">
    <property type="nucleotide sequence ID" value="NZ_NFZV01000002.1"/>
</dbReference>
<feature type="region of interest" description="Disordered" evidence="1">
    <location>
        <begin position="361"/>
        <end position="393"/>
    </location>
</feature>
<proteinExistence type="predicted"/>
<reference evidence="3" key="1">
    <citation type="submission" date="2017-05" db="EMBL/GenBank/DDBJ databases">
        <authorList>
            <person name="Sharma S."/>
            <person name="Sidhu C."/>
            <person name="Pinnaka A.K."/>
        </authorList>
    </citation>
    <scope>NUCLEOTIDE SEQUENCE [LARGE SCALE GENOMIC DNA]</scope>
    <source>
        <strain evidence="3">AK93</strain>
    </source>
</reference>
<name>A0A3E0X0Q5_9GAMM</name>
<keyword evidence="3" id="KW-1185">Reference proteome</keyword>
<feature type="region of interest" description="Disordered" evidence="1">
    <location>
        <begin position="1"/>
        <end position="23"/>
    </location>
</feature>
<evidence type="ECO:0008006" key="4">
    <source>
        <dbReference type="Google" id="ProtNLM"/>
    </source>
</evidence>
<accession>A0A3E0X0Q5</accession>
<evidence type="ECO:0000256" key="1">
    <source>
        <dbReference type="SAM" id="MobiDB-lite"/>
    </source>
</evidence>
<feature type="compositionally biased region" description="Basic and acidic residues" evidence="1">
    <location>
        <begin position="561"/>
        <end position="571"/>
    </location>
</feature>
<dbReference type="EMBL" id="NFZW01000002">
    <property type="protein sequence ID" value="RFA38858.1"/>
    <property type="molecule type" value="Genomic_DNA"/>
</dbReference>
<protein>
    <recommendedName>
        <fullName evidence="4">GTPase</fullName>
    </recommendedName>
</protein>
<gene>
    <name evidence="2" type="ORF">CAL65_02850</name>
</gene>
<dbReference type="Proteomes" id="UP000256763">
    <property type="component" value="Unassembled WGS sequence"/>
</dbReference>
<feature type="compositionally biased region" description="Polar residues" evidence="1">
    <location>
        <begin position="548"/>
        <end position="557"/>
    </location>
</feature>
<evidence type="ECO:0000313" key="3">
    <source>
        <dbReference type="Proteomes" id="UP000256763"/>
    </source>
</evidence>
<dbReference type="OrthoDB" id="5724405at2"/>